<sequence>MTQRSHGAVSHAHAPQEATVVLLDVGASMCAPLMERGALKSAYQRGATKPEASSVNTRFDAAVAAVESLVQQKLFFRPKDEVGIVLFGSAERLCA</sequence>
<name>A0AAD5Q3P2_PYTIN</name>
<dbReference type="InterPro" id="IPR036465">
    <property type="entry name" value="vWFA_dom_sf"/>
</dbReference>
<gene>
    <name evidence="2" type="ORF">P43SY_011717</name>
</gene>
<dbReference type="EMBL" id="JAKCXM010007140">
    <property type="protein sequence ID" value="KAJ0388696.1"/>
    <property type="molecule type" value="Genomic_DNA"/>
</dbReference>
<dbReference type="GO" id="GO:0000723">
    <property type="term" value="P:telomere maintenance"/>
    <property type="evidence" value="ECO:0007669"/>
    <property type="project" value="TreeGrafter"/>
</dbReference>
<protein>
    <recommendedName>
        <fullName evidence="1">Ku70/Ku80 N-terminal alpha/beta domain-containing protein</fullName>
    </recommendedName>
</protein>
<keyword evidence="3" id="KW-1185">Reference proteome</keyword>
<dbReference type="GO" id="GO:0043564">
    <property type="term" value="C:Ku70:Ku80 complex"/>
    <property type="evidence" value="ECO:0007669"/>
    <property type="project" value="TreeGrafter"/>
</dbReference>
<feature type="domain" description="Ku70/Ku80 N-terminal alpha/beta" evidence="1">
    <location>
        <begin position="54"/>
        <end position="89"/>
    </location>
</feature>
<organism evidence="2 3">
    <name type="scientific">Pythium insidiosum</name>
    <name type="common">Pythiosis disease agent</name>
    <dbReference type="NCBI Taxonomy" id="114742"/>
    <lineage>
        <taxon>Eukaryota</taxon>
        <taxon>Sar</taxon>
        <taxon>Stramenopiles</taxon>
        <taxon>Oomycota</taxon>
        <taxon>Peronosporomycetes</taxon>
        <taxon>Pythiales</taxon>
        <taxon>Pythiaceae</taxon>
        <taxon>Pythium</taxon>
    </lineage>
</organism>
<dbReference type="GO" id="GO:0042162">
    <property type="term" value="F:telomeric DNA binding"/>
    <property type="evidence" value="ECO:0007669"/>
    <property type="project" value="TreeGrafter"/>
</dbReference>
<dbReference type="InterPro" id="IPR005161">
    <property type="entry name" value="Ku_N"/>
</dbReference>
<evidence type="ECO:0000313" key="2">
    <source>
        <dbReference type="EMBL" id="KAJ0388696.1"/>
    </source>
</evidence>
<accession>A0AAD5Q3P2</accession>
<dbReference type="PANTHER" id="PTHR12604">
    <property type="entry name" value="KU AUTOANTIGEN DNA HELICASE"/>
    <property type="match status" value="1"/>
</dbReference>
<dbReference type="Gene3D" id="3.40.50.410">
    <property type="entry name" value="von Willebrand factor, type A domain"/>
    <property type="match status" value="1"/>
</dbReference>
<dbReference type="Pfam" id="PF03731">
    <property type="entry name" value="Ku_N"/>
    <property type="match status" value="1"/>
</dbReference>
<dbReference type="GO" id="GO:0003690">
    <property type="term" value="F:double-stranded DNA binding"/>
    <property type="evidence" value="ECO:0007669"/>
    <property type="project" value="TreeGrafter"/>
</dbReference>
<proteinExistence type="predicted"/>
<comment type="caution">
    <text evidence="2">The sequence shown here is derived from an EMBL/GenBank/DDBJ whole genome shotgun (WGS) entry which is preliminary data.</text>
</comment>
<dbReference type="PANTHER" id="PTHR12604:SF4">
    <property type="entry name" value="X-RAY REPAIR CROSS-COMPLEMENTING PROTEIN 5"/>
    <property type="match status" value="1"/>
</dbReference>
<dbReference type="AlphaFoldDB" id="A0AAD5Q3P2"/>
<dbReference type="SUPFAM" id="SSF53300">
    <property type="entry name" value="vWA-like"/>
    <property type="match status" value="1"/>
</dbReference>
<dbReference type="GO" id="GO:0006303">
    <property type="term" value="P:double-strand break repair via nonhomologous end joining"/>
    <property type="evidence" value="ECO:0007669"/>
    <property type="project" value="TreeGrafter"/>
</dbReference>
<reference evidence="2" key="1">
    <citation type="submission" date="2021-12" db="EMBL/GenBank/DDBJ databases">
        <title>Prjna785345.</title>
        <authorList>
            <person name="Rujirawat T."/>
            <person name="Krajaejun T."/>
        </authorList>
    </citation>
    <scope>NUCLEOTIDE SEQUENCE</scope>
    <source>
        <strain evidence="2">Pi057C3</strain>
    </source>
</reference>
<dbReference type="Proteomes" id="UP001209570">
    <property type="component" value="Unassembled WGS sequence"/>
</dbReference>
<evidence type="ECO:0000259" key="1">
    <source>
        <dbReference type="Pfam" id="PF03731"/>
    </source>
</evidence>
<evidence type="ECO:0000313" key="3">
    <source>
        <dbReference type="Proteomes" id="UP001209570"/>
    </source>
</evidence>